<keyword evidence="5 6" id="KW-0378">Hydrolase</keyword>
<dbReference type="AlphaFoldDB" id="A0A926HR98"/>
<dbReference type="HAMAP" id="MF_01468">
    <property type="entry name" value="RNase_Mini_III"/>
    <property type="match status" value="1"/>
</dbReference>
<dbReference type="EMBL" id="JACRSN010000007">
    <property type="protein sequence ID" value="MBC8533554.1"/>
    <property type="molecule type" value="Genomic_DNA"/>
</dbReference>
<evidence type="ECO:0000256" key="4">
    <source>
        <dbReference type="ARBA" id="ARBA00022759"/>
    </source>
</evidence>
<dbReference type="PIRSF" id="PIRSF005520">
    <property type="entry name" value="UCP005520"/>
    <property type="match status" value="1"/>
</dbReference>
<reference evidence="8" key="1">
    <citation type="submission" date="2020-08" db="EMBL/GenBank/DDBJ databases">
        <title>Genome public.</title>
        <authorList>
            <person name="Liu C."/>
            <person name="Sun Q."/>
        </authorList>
    </citation>
    <scope>NUCLEOTIDE SEQUENCE</scope>
    <source>
        <strain evidence="8">NSJ-40</strain>
    </source>
</reference>
<dbReference type="Gene3D" id="1.10.1520.10">
    <property type="entry name" value="Ribonuclease III domain"/>
    <property type="match status" value="1"/>
</dbReference>
<dbReference type="RefSeq" id="WP_249319031.1">
    <property type="nucleotide sequence ID" value="NZ_JACRSN010000007.1"/>
</dbReference>
<dbReference type="InterPro" id="IPR000999">
    <property type="entry name" value="RNase_III_dom"/>
</dbReference>
<comment type="function">
    <text evidence="6">Involved in correct processing of both the 5' and 3' ends of 23S rRNA precursor. Processes 30S rRNA precursor transcript even in absence of ribonuclease 3 (Rnc); Rnc processes 30S rRNA into smaller rRNA precursors.</text>
</comment>
<comment type="similarity">
    <text evidence="6">Belongs to the MrnC RNase family.</text>
</comment>
<dbReference type="GO" id="GO:0006364">
    <property type="term" value="P:rRNA processing"/>
    <property type="evidence" value="ECO:0007669"/>
    <property type="project" value="UniProtKB-UniRule"/>
</dbReference>
<keyword evidence="3 6" id="KW-0540">Nuclease</keyword>
<comment type="subcellular location">
    <subcellularLocation>
        <location evidence="6">Cytoplasm</location>
    </subcellularLocation>
</comment>
<sequence length="131" mass="14932">MDRFYDTPCEPKRMNALNLAFVGDCVFDLFVRERLTCMLDAPVNTLHRRAVEQVCCGSQAKAAQRLLPNFTEEEKAIYLRGRNAHTAHLPKNSTPADYHAATALEAVFGYLYLQGNLSRLRELFSMICEME</sequence>
<protein>
    <recommendedName>
        <fullName evidence="6">Mini-ribonuclease 3</fullName>
        <shortName evidence="6">Mini-3</shortName>
        <shortName evidence="6">Mini-RNase 3</shortName>
        <ecNumber evidence="6">3.1.26.-</ecNumber>
    </recommendedName>
    <alternativeName>
        <fullName evidence="6">Mini-RNase III</fullName>
        <shortName evidence="6">Mini-III</shortName>
    </alternativeName>
</protein>
<name>A0A926HR98_9FIRM</name>
<accession>A0A926HR98</accession>
<evidence type="ECO:0000256" key="2">
    <source>
        <dbReference type="ARBA" id="ARBA00022552"/>
    </source>
</evidence>
<keyword evidence="6" id="KW-0460">Magnesium</keyword>
<dbReference type="SUPFAM" id="SSF69065">
    <property type="entry name" value="RNase III domain-like"/>
    <property type="match status" value="1"/>
</dbReference>
<evidence type="ECO:0000259" key="7">
    <source>
        <dbReference type="Pfam" id="PF00636"/>
    </source>
</evidence>
<dbReference type="Proteomes" id="UP000651482">
    <property type="component" value="Unassembled WGS sequence"/>
</dbReference>
<keyword evidence="9" id="KW-1185">Reference proteome</keyword>
<dbReference type="PANTHER" id="PTHR34276:SF1">
    <property type="entry name" value="MINI-RIBONUCLEASE 3"/>
    <property type="match status" value="1"/>
</dbReference>
<keyword evidence="6" id="KW-0963">Cytoplasm</keyword>
<dbReference type="EC" id="3.1.26.-" evidence="6"/>
<feature type="domain" description="RNase III" evidence="7">
    <location>
        <begin position="18"/>
        <end position="115"/>
    </location>
</feature>
<evidence type="ECO:0000256" key="6">
    <source>
        <dbReference type="HAMAP-Rule" id="MF_01468"/>
    </source>
</evidence>
<evidence type="ECO:0000256" key="5">
    <source>
        <dbReference type="ARBA" id="ARBA00022801"/>
    </source>
</evidence>
<dbReference type="InterPro" id="IPR008226">
    <property type="entry name" value="Mini3_fam"/>
</dbReference>
<comment type="caution">
    <text evidence="8">The sequence shown here is derived from an EMBL/GenBank/DDBJ whole genome shotgun (WGS) entry which is preliminary data.</text>
</comment>
<evidence type="ECO:0000256" key="3">
    <source>
        <dbReference type="ARBA" id="ARBA00022722"/>
    </source>
</evidence>
<keyword evidence="4 6" id="KW-0255">Endonuclease</keyword>
<dbReference type="PANTHER" id="PTHR34276">
    <property type="entry name" value="MINI-RIBONUCLEASE 3"/>
    <property type="match status" value="1"/>
</dbReference>
<keyword evidence="6" id="KW-0694">RNA-binding</keyword>
<dbReference type="GO" id="GO:0019843">
    <property type="term" value="F:rRNA binding"/>
    <property type="evidence" value="ECO:0007669"/>
    <property type="project" value="UniProtKB-UniRule"/>
</dbReference>
<dbReference type="Pfam" id="PF00636">
    <property type="entry name" value="Ribonuclease_3"/>
    <property type="match status" value="1"/>
</dbReference>
<keyword evidence="6" id="KW-0699">rRNA-binding</keyword>
<dbReference type="CDD" id="cd00593">
    <property type="entry name" value="RIBOc"/>
    <property type="match status" value="1"/>
</dbReference>
<keyword evidence="1 6" id="KW-0690">Ribosome biogenesis</keyword>
<keyword evidence="2 6" id="KW-0698">rRNA processing</keyword>
<evidence type="ECO:0000313" key="8">
    <source>
        <dbReference type="EMBL" id="MBC8533554.1"/>
    </source>
</evidence>
<comment type="cofactor">
    <cofactor evidence="6">
        <name>Mg(2+)</name>
        <dbReference type="ChEBI" id="CHEBI:18420"/>
    </cofactor>
</comment>
<dbReference type="GO" id="GO:0005737">
    <property type="term" value="C:cytoplasm"/>
    <property type="evidence" value="ECO:0007669"/>
    <property type="project" value="UniProtKB-SubCell"/>
</dbReference>
<comment type="subunit">
    <text evidence="6">Homodimer.</text>
</comment>
<dbReference type="InterPro" id="IPR036389">
    <property type="entry name" value="RNase_III_sf"/>
</dbReference>
<proteinExistence type="inferred from homology"/>
<dbReference type="GO" id="GO:0004525">
    <property type="term" value="F:ribonuclease III activity"/>
    <property type="evidence" value="ECO:0007669"/>
    <property type="project" value="InterPro"/>
</dbReference>
<feature type="active site" evidence="6">
    <location>
        <position position="24"/>
    </location>
</feature>
<evidence type="ECO:0000256" key="1">
    <source>
        <dbReference type="ARBA" id="ARBA00022517"/>
    </source>
</evidence>
<organism evidence="8 9">
    <name type="scientific">Yeguia hominis</name>
    <dbReference type="NCBI Taxonomy" id="2763662"/>
    <lineage>
        <taxon>Bacteria</taxon>
        <taxon>Bacillati</taxon>
        <taxon>Bacillota</taxon>
        <taxon>Clostridia</taxon>
        <taxon>Eubacteriales</taxon>
        <taxon>Yeguiaceae</taxon>
        <taxon>Yeguia</taxon>
    </lineage>
</organism>
<gene>
    <name evidence="6" type="primary">mrnC</name>
    <name evidence="8" type="ORF">IAG03_05950</name>
</gene>
<evidence type="ECO:0000313" key="9">
    <source>
        <dbReference type="Proteomes" id="UP000651482"/>
    </source>
</evidence>